<comment type="caution">
    <text evidence="1">The sequence shown here is derived from an EMBL/GenBank/DDBJ whole genome shotgun (WGS) entry which is preliminary data.</text>
</comment>
<dbReference type="InterPro" id="IPR052196">
    <property type="entry name" value="Bact_Kbp"/>
</dbReference>
<dbReference type="AlphaFoldDB" id="A0AA41ZFY5"/>
<organism evidence="1 2">
    <name type="scientific">Larsenimonas rhizosphaerae</name>
    <dbReference type="NCBI Taxonomy" id="2944682"/>
    <lineage>
        <taxon>Bacteria</taxon>
        <taxon>Pseudomonadati</taxon>
        <taxon>Pseudomonadota</taxon>
        <taxon>Gammaproteobacteria</taxon>
        <taxon>Oceanospirillales</taxon>
        <taxon>Halomonadaceae</taxon>
        <taxon>Larsenimonas</taxon>
    </lineage>
</organism>
<dbReference type="RefSeq" id="WP_265896313.1">
    <property type="nucleotide sequence ID" value="NZ_JAPIVE010000002.1"/>
</dbReference>
<evidence type="ECO:0000313" key="1">
    <source>
        <dbReference type="EMBL" id="MCX2524544.1"/>
    </source>
</evidence>
<sequence>MTLNCLHRLKRVRIWGVGLALAGVMIAPVHAVTLKPDAPTHLIVPDGASQYSLAARYLDDPGAWRALWARNPEFSDPPRLYPGDQLRLEQKDGVPTLTLVRGQRVITLSPSMRRIPQRDVVTVVPRRQIDAFLGTFRLMDEAQRRRLPSVLADEGEHLISGAGSRVYARGHWAVGEEVSLYQPGGYPGLLAGRGEQLIERTGRARVERMHQGLAVLKILEASRPVDRTTLVAQEARLPALDAAAELRLQPAPEGFRSRLSLLPQASTLAGSRDIVLVDGGSQEGLAPGQVLSLYSRPEAVTLPGSDTPVVLPGELAGRLVVFQVFPAVALGLVVSSNRPISDGAPVASPTGGSLP</sequence>
<accession>A0AA41ZFY5</accession>
<keyword evidence="2" id="KW-1185">Reference proteome</keyword>
<dbReference type="PANTHER" id="PTHR34700">
    <property type="entry name" value="POTASSIUM BINDING PROTEIN KBP"/>
    <property type="match status" value="1"/>
</dbReference>
<dbReference type="EMBL" id="JAPIVE010000002">
    <property type="protein sequence ID" value="MCX2524544.1"/>
    <property type="molecule type" value="Genomic_DNA"/>
</dbReference>
<proteinExistence type="predicted"/>
<gene>
    <name evidence="1" type="ORF">OQ287_09835</name>
</gene>
<evidence type="ECO:0008006" key="3">
    <source>
        <dbReference type="Google" id="ProtNLM"/>
    </source>
</evidence>
<reference evidence="1" key="1">
    <citation type="submission" date="2022-11" db="EMBL/GenBank/DDBJ databases">
        <title>Larsenimonas rhizosphaerae sp. nov., isolated from a tidal mudflat.</title>
        <authorList>
            <person name="Lee S.D."/>
            <person name="Kim I.S."/>
        </authorList>
    </citation>
    <scope>NUCLEOTIDE SEQUENCE</scope>
    <source>
        <strain evidence="1">GH2-1</strain>
    </source>
</reference>
<dbReference type="PANTHER" id="PTHR34700:SF8">
    <property type="entry name" value="POTASSIUM BINDING PROTEIN KBP"/>
    <property type="match status" value="1"/>
</dbReference>
<protein>
    <recommendedName>
        <fullName evidence="3">LysM domain-containing protein</fullName>
    </recommendedName>
</protein>
<name>A0AA41ZFY5_9GAMM</name>
<dbReference type="Proteomes" id="UP001165678">
    <property type="component" value="Unassembled WGS sequence"/>
</dbReference>
<evidence type="ECO:0000313" key="2">
    <source>
        <dbReference type="Proteomes" id="UP001165678"/>
    </source>
</evidence>